<evidence type="ECO:0000313" key="3">
    <source>
        <dbReference type="Proteomes" id="UP000184609"/>
    </source>
</evidence>
<dbReference type="Proteomes" id="UP000184609">
    <property type="component" value="Unassembled WGS sequence"/>
</dbReference>
<protein>
    <submittedName>
        <fullName evidence="2">Aspartyl/Asparaginyl beta-hydroxylase</fullName>
    </submittedName>
</protein>
<dbReference type="AlphaFoldDB" id="A0A1M7Z812"/>
<dbReference type="InterPro" id="IPR027443">
    <property type="entry name" value="IPNS-like_sf"/>
</dbReference>
<dbReference type="RefSeq" id="WP_073570761.1">
    <property type="nucleotide sequence ID" value="NZ_FRXN01000001.1"/>
</dbReference>
<organism evidence="2 3">
    <name type="scientific">Algoriphagus zhangzhouensis</name>
    <dbReference type="NCBI Taxonomy" id="1073327"/>
    <lineage>
        <taxon>Bacteria</taxon>
        <taxon>Pseudomonadati</taxon>
        <taxon>Bacteroidota</taxon>
        <taxon>Cytophagia</taxon>
        <taxon>Cytophagales</taxon>
        <taxon>Cyclobacteriaceae</taxon>
        <taxon>Algoriphagus</taxon>
    </lineage>
</organism>
<gene>
    <name evidence="2" type="ORF">SAMN04488108_1159</name>
</gene>
<dbReference type="InterPro" id="IPR007803">
    <property type="entry name" value="Asp/Arg/Pro-Hydrxlase"/>
</dbReference>
<dbReference type="OrthoDB" id="1441538at2"/>
<dbReference type="Gene3D" id="2.60.120.330">
    <property type="entry name" value="B-lactam Antibiotic, Isopenicillin N Synthase, Chain"/>
    <property type="match status" value="1"/>
</dbReference>
<evidence type="ECO:0000259" key="1">
    <source>
        <dbReference type="Pfam" id="PF05118"/>
    </source>
</evidence>
<sequence>MENITESNLKKIDRVKLPFEFDVEALQKEVAKLAQRDFIYYSVIPLRAPAYQVDSSIPFPPPAEDYADGSWTDWLDTEELTQSPALLSVIDFFRENTTVNLVRLLRLEPGAIVKEHTDPTLALEEEKSMIRLTIPIFNNDQVEFILNDEIVTMKPGECWYLKLNDPHRVNNLGTEERINLTIDVIPNDWIRELISKSV</sequence>
<reference evidence="3" key="1">
    <citation type="submission" date="2016-12" db="EMBL/GenBank/DDBJ databases">
        <authorList>
            <person name="Varghese N."/>
            <person name="Submissions S."/>
        </authorList>
    </citation>
    <scope>NUCLEOTIDE SEQUENCE [LARGE SCALE GENOMIC DNA]</scope>
    <source>
        <strain evidence="3">DSM 25035</strain>
    </source>
</reference>
<dbReference type="Pfam" id="PF05118">
    <property type="entry name" value="Asp_Arg_Hydrox"/>
    <property type="match status" value="1"/>
</dbReference>
<accession>A0A1M7Z812</accession>
<feature type="domain" description="Aspartyl/asparaginy/proline hydroxylase" evidence="1">
    <location>
        <begin position="78"/>
        <end position="185"/>
    </location>
</feature>
<evidence type="ECO:0000313" key="2">
    <source>
        <dbReference type="EMBL" id="SHO60984.1"/>
    </source>
</evidence>
<proteinExistence type="predicted"/>
<name>A0A1M7Z812_9BACT</name>
<dbReference type="SUPFAM" id="SSF51197">
    <property type="entry name" value="Clavaminate synthase-like"/>
    <property type="match status" value="1"/>
</dbReference>
<dbReference type="EMBL" id="FRXN01000001">
    <property type="protein sequence ID" value="SHO60984.1"/>
    <property type="molecule type" value="Genomic_DNA"/>
</dbReference>
<keyword evidence="3" id="KW-1185">Reference proteome</keyword>
<dbReference type="STRING" id="1073327.SAMN04488108_1159"/>